<dbReference type="InterPro" id="IPR052061">
    <property type="entry name" value="PTE-AB_protein"/>
</dbReference>
<dbReference type="EMBL" id="LFJN01000009">
    <property type="protein sequence ID" value="KPI41379.1"/>
    <property type="molecule type" value="Genomic_DNA"/>
</dbReference>
<keyword evidence="2" id="KW-1185">Reference proteome</keyword>
<dbReference type="InterPro" id="IPR029069">
    <property type="entry name" value="HotDog_dom_sf"/>
</dbReference>
<evidence type="ECO:0008006" key="3">
    <source>
        <dbReference type="Google" id="ProtNLM"/>
    </source>
</evidence>
<proteinExistence type="predicted"/>
<dbReference type="CDD" id="cd03440">
    <property type="entry name" value="hot_dog"/>
    <property type="match status" value="1"/>
</dbReference>
<sequence>MGAVRGLLWGGLFLFLGLTAGTAFITWEYLQPPYEPGSPEEQDLMEEIEELLSESPLIQQLREEGWTESDFSSRGPLPDRSKGQHLVHDKLQGSTQTLCVKTFQNDAFFFTFAVFFVGFGVDGFPDVMHGGVTATMMLEAVNKHIASYCADYSLAYDKTGIEINYKLPVRPGEIYTVMVSNGLPVPDPNDFSKEKLHFNVSLLRLEAIPIMTSHWEPPNTFSQVIEIQSHSGESPLLASGDVMIPVVKKPGPNMSKLKPLTFTNAARDSENKP</sequence>
<comment type="caution">
    <text evidence="1">The sequence shown here is derived from an EMBL/GenBank/DDBJ whole genome shotgun (WGS) entry which is preliminary data.</text>
</comment>
<organism evidence="1 2">
    <name type="scientific">Cyphellophora attinorum</name>
    <dbReference type="NCBI Taxonomy" id="1664694"/>
    <lineage>
        <taxon>Eukaryota</taxon>
        <taxon>Fungi</taxon>
        <taxon>Dikarya</taxon>
        <taxon>Ascomycota</taxon>
        <taxon>Pezizomycotina</taxon>
        <taxon>Eurotiomycetes</taxon>
        <taxon>Chaetothyriomycetidae</taxon>
        <taxon>Chaetothyriales</taxon>
        <taxon>Cyphellophoraceae</taxon>
        <taxon>Cyphellophora</taxon>
    </lineage>
</organism>
<protein>
    <recommendedName>
        <fullName evidence="3">Thioesterase domain-containing protein</fullName>
    </recommendedName>
</protein>
<dbReference type="Gene3D" id="3.10.129.10">
    <property type="entry name" value="Hotdog Thioesterase"/>
    <property type="match status" value="1"/>
</dbReference>
<dbReference type="VEuPathDB" id="FungiDB:AB675_9304"/>
<evidence type="ECO:0000313" key="2">
    <source>
        <dbReference type="Proteomes" id="UP000038010"/>
    </source>
</evidence>
<dbReference type="OrthoDB" id="506431at2759"/>
<dbReference type="GeneID" id="28741706"/>
<dbReference type="PANTHER" id="PTHR47260:SF1">
    <property type="entry name" value="UPF0644 PROTEIN PB2B4.06"/>
    <property type="match status" value="1"/>
</dbReference>
<dbReference type="STRING" id="1664694.A0A0N0NNH4"/>
<evidence type="ECO:0000313" key="1">
    <source>
        <dbReference type="EMBL" id="KPI41379.1"/>
    </source>
</evidence>
<dbReference type="SUPFAM" id="SSF54637">
    <property type="entry name" value="Thioesterase/thiol ester dehydrase-isomerase"/>
    <property type="match status" value="1"/>
</dbReference>
<reference evidence="1 2" key="1">
    <citation type="submission" date="2015-06" db="EMBL/GenBank/DDBJ databases">
        <title>Draft genome of the ant-associated black yeast Phialophora attae CBS 131958.</title>
        <authorList>
            <person name="Moreno L.F."/>
            <person name="Stielow B.J."/>
            <person name="de Hoog S."/>
            <person name="Vicente V.A."/>
            <person name="Weiss V.A."/>
            <person name="de Vries M."/>
            <person name="Cruz L.M."/>
            <person name="Souza E.M."/>
        </authorList>
    </citation>
    <scope>NUCLEOTIDE SEQUENCE [LARGE SCALE GENOMIC DNA]</scope>
    <source>
        <strain evidence="1 2">CBS 131958</strain>
    </source>
</reference>
<dbReference type="PANTHER" id="PTHR47260">
    <property type="entry name" value="UPF0644 PROTEIN PB2B4.06"/>
    <property type="match status" value="1"/>
</dbReference>
<dbReference type="Proteomes" id="UP000038010">
    <property type="component" value="Unassembled WGS sequence"/>
</dbReference>
<name>A0A0N0NNH4_9EURO</name>
<dbReference type="AlphaFoldDB" id="A0A0N0NNH4"/>
<gene>
    <name evidence="1" type="ORF">AB675_9304</name>
</gene>
<dbReference type="RefSeq" id="XP_018001342.1">
    <property type="nucleotide sequence ID" value="XM_018149826.1"/>
</dbReference>
<accession>A0A0N0NNH4</accession>